<protein>
    <recommendedName>
        <fullName evidence="2">WKF domain-containing protein</fullName>
    </recommendedName>
</protein>
<accession>A0ABP9XJP4</accession>
<feature type="region of interest" description="Disordered" evidence="1">
    <location>
        <begin position="1"/>
        <end position="25"/>
    </location>
</feature>
<comment type="caution">
    <text evidence="3">The sequence shown here is derived from an EMBL/GenBank/DDBJ whole genome shotgun (WGS) entry which is preliminary data.</text>
</comment>
<feature type="domain" description="WKF" evidence="2">
    <location>
        <begin position="214"/>
        <end position="272"/>
    </location>
</feature>
<feature type="compositionally biased region" description="Basic and acidic residues" evidence="1">
    <location>
        <begin position="169"/>
        <end position="185"/>
    </location>
</feature>
<organism evidence="3 4">
    <name type="scientific">Helicostylum pulchrum</name>
    <dbReference type="NCBI Taxonomy" id="562976"/>
    <lineage>
        <taxon>Eukaryota</taxon>
        <taxon>Fungi</taxon>
        <taxon>Fungi incertae sedis</taxon>
        <taxon>Mucoromycota</taxon>
        <taxon>Mucoromycotina</taxon>
        <taxon>Mucoromycetes</taxon>
        <taxon>Mucorales</taxon>
        <taxon>Mucorineae</taxon>
        <taxon>Mucoraceae</taxon>
        <taxon>Helicostylum</taxon>
    </lineage>
</organism>
<evidence type="ECO:0000256" key="1">
    <source>
        <dbReference type="SAM" id="MobiDB-lite"/>
    </source>
</evidence>
<dbReference type="EMBL" id="BAABUJ010000004">
    <property type="protein sequence ID" value="GAA5795004.1"/>
    <property type="molecule type" value="Genomic_DNA"/>
</dbReference>
<evidence type="ECO:0000259" key="2">
    <source>
        <dbReference type="Pfam" id="PF10180"/>
    </source>
</evidence>
<sequence>MPESVKKVEKKTVVTNKKDSEKKPITTKKTIQKKVITKKPTAATTATITAATTTAAVTTAAATTDATTATTTTEVPLGEDGKPKLTQGQKLLKSMTAQKVAKKALMKGVASTHVSFDDEGNSKVETVIKKIEPVVAAAATKKNKNRPAMKKPEPKKRKAEDGAEEEEKEEKKKETEDKKTQVEKKTPKKAKKVKKSKIEIEESKKDSKQEEALAYVRMFVNDRDSWKFKKVQQIWILSNLYEIPEEEFDNVLEYLKDLQGSAREKTLKEAQEKVPKKEVVKSNTLTGYATVAGNDDDFDAEKLLAQATMAPAPAVEQEEDDEDETAEIKRAKLIINVLG</sequence>
<keyword evidence="4" id="KW-1185">Reference proteome</keyword>
<feature type="compositionally biased region" description="Basic and acidic residues" evidence="1">
    <location>
        <begin position="1"/>
        <end position="24"/>
    </location>
</feature>
<dbReference type="PANTHER" id="PTHR22306">
    <property type="entry name" value="CHROMOSOME 7 OPEN READING FRAME 50"/>
    <property type="match status" value="1"/>
</dbReference>
<dbReference type="Pfam" id="PF10180">
    <property type="entry name" value="WKF"/>
    <property type="match status" value="1"/>
</dbReference>
<dbReference type="Proteomes" id="UP001476247">
    <property type="component" value="Unassembled WGS sequence"/>
</dbReference>
<gene>
    <name evidence="3" type="ORF">HPULCUR_000355</name>
</gene>
<evidence type="ECO:0000313" key="4">
    <source>
        <dbReference type="Proteomes" id="UP001476247"/>
    </source>
</evidence>
<feature type="compositionally biased region" description="Low complexity" evidence="1">
    <location>
        <begin position="61"/>
        <end position="73"/>
    </location>
</feature>
<dbReference type="PANTHER" id="PTHR22306:SF2">
    <property type="entry name" value="CHROMOSOME 7 OPEN READING FRAME 50"/>
    <property type="match status" value="1"/>
</dbReference>
<name>A0ABP9XJP4_9FUNG</name>
<proteinExistence type="predicted"/>
<reference evidence="3 4" key="1">
    <citation type="submission" date="2024-04" db="EMBL/GenBank/DDBJ databases">
        <title>genome sequences of Mucor flavus KT1a and Helicostylum pulchrum KT1b strains isolation_sourced from the surface of a dry-aged beef.</title>
        <authorList>
            <person name="Toyotome T."/>
            <person name="Hosono M."/>
            <person name="Torimaru M."/>
            <person name="Fukuda K."/>
            <person name="Mikami N."/>
        </authorList>
    </citation>
    <scope>NUCLEOTIDE SEQUENCE [LARGE SCALE GENOMIC DNA]</scope>
    <source>
        <strain evidence="3 4">KT1b</strain>
    </source>
</reference>
<feature type="compositionally biased region" description="Basic and acidic residues" evidence="1">
    <location>
        <begin position="196"/>
        <end position="208"/>
    </location>
</feature>
<feature type="compositionally biased region" description="Basic residues" evidence="1">
    <location>
        <begin position="186"/>
        <end position="195"/>
    </location>
</feature>
<evidence type="ECO:0000313" key="3">
    <source>
        <dbReference type="EMBL" id="GAA5795004.1"/>
    </source>
</evidence>
<feature type="region of interest" description="Disordered" evidence="1">
    <location>
        <begin position="61"/>
        <end position="85"/>
    </location>
</feature>
<feature type="region of interest" description="Disordered" evidence="1">
    <location>
        <begin position="138"/>
        <end position="208"/>
    </location>
</feature>
<feature type="compositionally biased region" description="Basic residues" evidence="1">
    <location>
        <begin position="141"/>
        <end position="157"/>
    </location>
</feature>
<dbReference type="InterPro" id="IPR019327">
    <property type="entry name" value="WKF"/>
</dbReference>